<gene>
    <name evidence="2" type="ordered locus">Mpet_2364</name>
</gene>
<keyword evidence="1" id="KW-0472">Membrane</keyword>
<feature type="transmembrane region" description="Helical" evidence="1">
    <location>
        <begin position="224"/>
        <end position="245"/>
    </location>
</feature>
<feature type="transmembrane region" description="Helical" evidence="1">
    <location>
        <begin position="117"/>
        <end position="143"/>
    </location>
</feature>
<evidence type="ECO:0000313" key="3">
    <source>
        <dbReference type="Proteomes" id="UP000006565"/>
    </source>
</evidence>
<keyword evidence="3" id="KW-1185">Reference proteome</keyword>
<dbReference type="HOGENOM" id="CLU_982159_0_0_2"/>
<dbReference type="AlphaFoldDB" id="E1RDS4"/>
<keyword evidence="1" id="KW-1133">Transmembrane helix</keyword>
<feature type="transmembrane region" description="Helical" evidence="1">
    <location>
        <begin position="164"/>
        <end position="188"/>
    </location>
</feature>
<dbReference type="OrthoDB" id="117487at2157"/>
<proteinExistence type="predicted"/>
<accession>E1RDS4</accession>
<organism evidence="2 3">
    <name type="scientific">Methanolacinia petrolearia (strain DSM 11571 / OCM 486 / SEBR 4847)</name>
    <name type="common">Methanoplanus petrolearius</name>
    <dbReference type="NCBI Taxonomy" id="679926"/>
    <lineage>
        <taxon>Archaea</taxon>
        <taxon>Methanobacteriati</taxon>
        <taxon>Methanobacteriota</taxon>
        <taxon>Stenosarchaea group</taxon>
        <taxon>Methanomicrobia</taxon>
        <taxon>Methanomicrobiales</taxon>
        <taxon>Methanomicrobiaceae</taxon>
        <taxon>Methanolacinia</taxon>
    </lineage>
</organism>
<evidence type="ECO:0000313" key="2">
    <source>
        <dbReference type="EMBL" id="ADN37111.1"/>
    </source>
</evidence>
<dbReference type="Proteomes" id="UP000006565">
    <property type="component" value="Chromosome"/>
</dbReference>
<sequence precursor="true">MGMKSLRTGLLLLRNPCLWVAPLICAIFGYLQISSAFGESGAFLSEKIGFIWLLAIPFFLAATYGCVKNDDYSICSYLKMGASGYFRVLIPGVLLFLVAVILIVLAFVPLMSGGGELLPFIIIVVMFVPFVLLTFFYDTAAIFEDKKVFESIKRSLELNGIKTAEVISFYAVALLLLIIIGFGLMILWSGLLTDQLLPLVDMTETELNQIATDPEAFMGIIGDYGILMTSFIYALGIFVSVLVLLPYKAAFYRDVLLNAVPVEIGSAGGIEGVGMGEYDEKGRWYKYS</sequence>
<reference evidence="2 3" key="1">
    <citation type="journal article" date="2010" name="Stand. Genomic Sci.">
        <title>Complete genome sequence of Methanoplanus petrolearius type strain (SEBR 4847).</title>
        <authorList>
            <person name="Brambilla E."/>
            <person name="Djao O.D."/>
            <person name="Daligault H."/>
            <person name="Lapidus A."/>
            <person name="Lucas S."/>
            <person name="Hammon N."/>
            <person name="Nolan M."/>
            <person name="Tice H."/>
            <person name="Cheng J.F."/>
            <person name="Han C."/>
            <person name="Tapia R."/>
            <person name="Goodwin L."/>
            <person name="Pitluck S."/>
            <person name="Liolios K."/>
            <person name="Ivanova N."/>
            <person name="Mavromatis K."/>
            <person name="Mikhailova N."/>
            <person name="Pati A."/>
            <person name="Chen A."/>
            <person name="Palaniappan K."/>
            <person name="Land M."/>
            <person name="Hauser L."/>
            <person name="Chang Y.J."/>
            <person name="Jeffries C.D."/>
            <person name="Rohde M."/>
            <person name="Spring S."/>
            <person name="Sikorski J."/>
            <person name="Goker M."/>
            <person name="Woyke T."/>
            <person name="Bristow J."/>
            <person name="Eisen J.A."/>
            <person name="Markowitz V."/>
            <person name="Hugenholtz P."/>
            <person name="Kyrpides N.C."/>
            <person name="Klenk H.P."/>
        </authorList>
    </citation>
    <scope>NUCLEOTIDE SEQUENCE [LARGE SCALE GENOMIC DNA]</scope>
    <source>
        <strain evidence="3">DSM 11571 / OCM 486 / SEBR 4847</strain>
    </source>
</reference>
<dbReference type="RefSeq" id="WP_013330288.1">
    <property type="nucleotide sequence ID" value="NC_014507.1"/>
</dbReference>
<feature type="transmembrane region" description="Helical" evidence="1">
    <location>
        <begin position="48"/>
        <end position="67"/>
    </location>
</feature>
<dbReference type="KEGG" id="mpi:Mpet_2364"/>
<protein>
    <submittedName>
        <fullName evidence="2">Uncharacterized protein</fullName>
    </submittedName>
</protein>
<dbReference type="GeneID" id="9744856"/>
<evidence type="ECO:0000256" key="1">
    <source>
        <dbReference type="SAM" id="Phobius"/>
    </source>
</evidence>
<dbReference type="STRING" id="679926.Mpet_2364"/>
<feature type="transmembrane region" description="Helical" evidence="1">
    <location>
        <begin position="88"/>
        <end position="111"/>
    </location>
</feature>
<name>E1RDS4_METP4</name>
<keyword evidence="1" id="KW-0812">Transmembrane</keyword>
<dbReference type="eggNOG" id="arCOG04389">
    <property type="taxonomic scope" value="Archaea"/>
</dbReference>
<dbReference type="EMBL" id="CP002117">
    <property type="protein sequence ID" value="ADN37111.1"/>
    <property type="molecule type" value="Genomic_DNA"/>
</dbReference>